<evidence type="ECO:0000313" key="1">
    <source>
        <dbReference type="EMBL" id="GFR07883.1"/>
    </source>
</evidence>
<keyword evidence="2" id="KW-1185">Reference proteome</keyword>
<comment type="caution">
    <text evidence="1">The sequence shown here is derived from an EMBL/GenBank/DDBJ whole genome shotgun (WGS) entry which is preliminary data.</text>
</comment>
<sequence>MVFNASCPMSNGRSLKSLQANDGITQDELFSIIIRFRKQPISITADIEKMYRMILITSRSKRLSTDPVEKR</sequence>
<evidence type="ECO:0000313" key="2">
    <source>
        <dbReference type="Proteomes" id="UP000887116"/>
    </source>
</evidence>
<accession>A0A8X6J348</accession>
<reference evidence="1" key="1">
    <citation type="submission" date="2020-07" db="EMBL/GenBank/DDBJ databases">
        <title>Multicomponent nature underlies the extraordinary mechanical properties of spider dragline silk.</title>
        <authorList>
            <person name="Kono N."/>
            <person name="Nakamura H."/>
            <person name="Mori M."/>
            <person name="Yoshida Y."/>
            <person name="Ohtoshi R."/>
            <person name="Malay A.D."/>
            <person name="Moran D.A.P."/>
            <person name="Tomita M."/>
            <person name="Numata K."/>
            <person name="Arakawa K."/>
        </authorList>
    </citation>
    <scope>NUCLEOTIDE SEQUENCE</scope>
</reference>
<gene>
    <name evidence="1" type="ORF">TNCT_579861</name>
</gene>
<organism evidence="1 2">
    <name type="scientific">Trichonephila clavata</name>
    <name type="common">Joro spider</name>
    <name type="synonym">Nephila clavata</name>
    <dbReference type="NCBI Taxonomy" id="2740835"/>
    <lineage>
        <taxon>Eukaryota</taxon>
        <taxon>Metazoa</taxon>
        <taxon>Ecdysozoa</taxon>
        <taxon>Arthropoda</taxon>
        <taxon>Chelicerata</taxon>
        <taxon>Arachnida</taxon>
        <taxon>Araneae</taxon>
        <taxon>Araneomorphae</taxon>
        <taxon>Entelegynae</taxon>
        <taxon>Araneoidea</taxon>
        <taxon>Nephilidae</taxon>
        <taxon>Trichonephila</taxon>
    </lineage>
</organism>
<name>A0A8X6J348_TRICU</name>
<dbReference type="AlphaFoldDB" id="A0A8X6J348"/>
<dbReference type="Proteomes" id="UP000887116">
    <property type="component" value="Unassembled WGS sequence"/>
</dbReference>
<dbReference type="OrthoDB" id="8065733at2759"/>
<protein>
    <submittedName>
        <fullName evidence="1">Uncharacterized protein</fullName>
    </submittedName>
</protein>
<proteinExistence type="predicted"/>
<dbReference type="EMBL" id="BMAO01026223">
    <property type="protein sequence ID" value="GFR07883.1"/>
    <property type="molecule type" value="Genomic_DNA"/>
</dbReference>